<gene>
    <name evidence="2" type="ORF">D7294_14255</name>
</gene>
<dbReference type="Proteomes" id="UP000272474">
    <property type="component" value="Unassembled WGS sequence"/>
</dbReference>
<name>A0A3A9Z3H9_9ACTN</name>
<accession>A0A3A9Z3H9</accession>
<evidence type="ECO:0000313" key="2">
    <source>
        <dbReference type="EMBL" id="RKN41877.1"/>
    </source>
</evidence>
<protein>
    <recommendedName>
        <fullName evidence="4">Secreted protein</fullName>
    </recommendedName>
</protein>
<dbReference type="EMBL" id="RBAL01000007">
    <property type="protein sequence ID" value="RKN41877.1"/>
    <property type="molecule type" value="Genomic_DNA"/>
</dbReference>
<feature type="chain" id="PRO_5017369636" description="Secreted protein" evidence="1">
    <location>
        <begin position="25"/>
        <end position="230"/>
    </location>
</feature>
<dbReference type="OrthoDB" id="4461339at2"/>
<proteinExistence type="predicted"/>
<sequence length="230" mass="23561">MRRAVGVAAALAGIVLGATATARAEEPGAAAPGFDLASCPSVAALPSGADPADWRCEAMAAEGSLSIGRLQIPVDRPMTITFAEGTVDGSYRQVFGAMTASPLPLPGTPWRITPGYGGDADFQSNDERRGELDMTLGLSGPGLPRGCTIGTQAEPIHLVLKDTEPTSVISQDPLIVHFAAEDRDFAAPRTSQCGPLGRVLDRILGLPAGAGSNGLALSAQVALRPYAEAS</sequence>
<comment type="caution">
    <text evidence="2">The sequence shown here is derived from an EMBL/GenBank/DDBJ whole genome shotgun (WGS) entry which is preliminary data.</text>
</comment>
<organism evidence="2 3">
    <name type="scientific">Streptomyces hoynatensis</name>
    <dbReference type="NCBI Taxonomy" id="1141874"/>
    <lineage>
        <taxon>Bacteria</taxon>
        <taxon>Bacillati</taxon>
        <taxon>Actinomycetota</taxon>
        <taxon>Actinomycetes</taxon>
        <taxon>Kitasatosporales</taxon>
        <taxon>Streptomycetaceae</taxon>
        <taxon>Streptomyces</taxon>
    </lineage>
</organism>
<evidence type="ECO:0008006" key="4">
    <source>
        <dbReference type="Google" id="ProtNLM"/>
    </source>
</evidence>
<evidence type="ECO:0000313" key="3">
    <source>
        <dbReference type="Proteomes" id="UP000272474"/>
    </source>
</evidence>
<keyword evidence="3" id="KW-1185">Reference proteome</keyword>
<keyword evidence="1" id="KW-0732">Signal</keyword>
<feature type="signal peptide" evidence="1">
    <location>
        <begin position="1"/>
        <end position="24"/>
    </location>
</feature>
<evidence type="ECO:0000256" key="1">
    <source>
        <dbReference type="SAM" id="SignalP"/>
    </source>
</evidence>
<dbReference type="AlphaFoldDB" id="A0A3A9Z3H9"/>
<reference evidence="2 3" key="1">
    <citation type="journal article" date="2014" name="Int. J. Syst. Evol. Microbiol.">
        <title>Streptomyces hoynatensis sp. nov., isolated from deep marine sediment.</title>
        <authorList>
            <person name="Veyisoglu A."/>
            <person name="Sahin N."/>
        </authorList>
    </citation>
    <scope>NUCLEOTIDE SEQUENCE [LARGE SCALE GENOMIC DNA]</scope>
    <source>
        <strain evidence="2 3">KCTC 29097</strain>
    </source>
</reference>